<dbReference type="Proteomes" id="UP001610104">
    <property type="component" value="Unassembled WGS sequence"/>
</dbReference>
<dbReference type="PANTHER" id="PTHR13593:SF147">
    <property type="entry name" value="1-PHOSPHATIDYLINOSITOL PHOSPHODIESTERASE-LIKE-RELATED"/>
    <property type="match status" value="1"/>
</dbReference>
<dbReference type="PANTHER" id="PTHR13593">
    <property type="match status" value="1"/>
</dbReference>
<dbReference type="NCBIfam" id="TIGR04183">
    <property type="entry name" value="Por_Secre_tail"/>
    <property type="match status" value="1"/>
</dbReference>
<dbReference type="Gene3D" id="3.20.20.190">
    <property type="entry name" value="Phosphatidylinositol (PI) phosphodiesterase"/>
    <property type="match status" value="1"/>
</dbReference>
<organism evidence="3 4">
    <name type="scientific">Gaetbulibacter aquiaggeris</name>
    <dbReference type="NCBI Taxonomy" id="1735373"/>
    <lineage>
        <taxon>Bacteria</taxon>
        <taxon>Pseudomonadati</taxon>
        <taxon>Bacteroidota</taxon>
        <taxon>Flavobacteriia</taxon>
        <taxon>Flavobacteriales</taxon>
        <taxon>Flavobacteriaceae</taxon>
        <taxon>Gaetbulibacter</taxon>
    </lineage>
</organism>
<dbReference type="SUPFAM" id="SSF51695">
    <property type="entry name" value="PLC-like phosphodiesterases"/>
    <property type="match status" value="1"/>
</dbReference>
<dbReference type="Pfam" id="PF18962">
    <property type="entry name" value="Por_Secre_tail"/>
    <property type="match status" value="1"/>
</dbReference>
<dbReference type="RefSeq" id="WP_395439197.1">
    <property type="nucleotide sequence ID" value="NZ_JBAWKC010000005.1"/>
</dbReference>
<dbReference type="InterPro" id="IPR013783">
    <property type="entry name" value="Ig-like_fold"/>
</dbReference>
<reference evidence="3 4" key="1">
    <citation type="submission" date="2024-02" db="EMBL/GenBank/DDBJ databases">
        <title>A Gaetbulibacter species isolated from tidal flats and genomic insights of their niches.</title>
        <authorList>
            <person name="Ye Y."/>
        </authorList>
    </citation>
    <scope>NUCLEOTIDE SEQUENCE [LARGE SCALE GENOMIC DNA]</scope>
    <source>
        <strain evidence="3 4">KEM-8</strain>
    </source>
</reference>
<dbReference type="InterPro" id="IPR051057">
    <property type="entry name" value="PI-PLC_domain"/>
</dbReference>
<proteinExistence type="predicted"/>
<keyword evidence="1" id="KW-0732">Signal</keyword>
<dbReference type="InterPro" id="IPR026444">
    <property type="entry name" value="Secre_tail"/>
</dbReference>
<name>A0ABW7MW10_9FLAO</name>
<feature type="domain" description="Secretion system C-terminal sorting" evidence="2">
    <location>
        <begin position="1278"/>
        <end position="1346"/>
    </location>
</feature>
<gene>
    <name evidence="3" type="ORF">V8G56_14595</name>
</gene>
<evidence type="ECO:0000313" key="4">
    <source>
        <dbReference type="Proteomes" id="UP001610104"/>
    </source>
</evidence>
<dbReference type="Gene3D" id="2.60.40.10">
    <property type="entry name" value="Immunoglobulins"/>
    <property type="match status" value="1"/>
</dbReference>
<evidence type="ECO:0000313" key="3">
    <source>
        <dbReference type="EMBL" id="MFH6769978.1"/>
    </source>
</evidence>
<dbReference type="InterPro" id="IPR017946">
    <property type="entry name" value="PLC-like_Pdiesterase_TIM-brl"/>
</dbReference>
<dbReference type="EMBL" id="JBAWKC010000005">
    <property type="protein sequence ID" value="MFH6769978.1"/>
    <property type="molecule type" value="Genomic_DNA"/>
</dbReference>
<comment type="caution">
    <text evidence="3">The sequence shown here is derived from an EMBL/GenBank/DDBJ whole genome shotgun (WGS) entry which is preliminary data.</text>
</comment>
<keyword evidence="4" id="KW-1185">Reference proteome</keyword>
<evidence type="ECO:0000259" key="2">
    <source>
        <dbReference type="Pfam" id="PF18962"/>
    </source>
</evidence>
<sequence length="1350" mass="146172">MFSLLGNNILKAQQSNGVFQYNDELEGHHCDDAGCYGYCTNSYMENSLSANLSSPSSTLENSVRGWMGKLLQIKPDINIREMSIPGTHDSGAQWGGPPAETQSWDIFQQLDGGIRYFDIRLKPNPDDPNNSLAVYHGDYPQGYDTDCYGAVGVSCDRLTLTQILTWMKDFLAINKDEAILMRILYEVGLTDSNPTDAQKTKFSEILEKILFKETNGIDEIQINGANSDQLLFPIYNIIPPGQHYFGTVLPDLKDLRGKIWIDRVLGADNARTPIQQYSPTNGRVKLQNAYEESASNLGDAVVAAIKEAPTHISNGSWVQNWTNGINLTVPAAPVPNDVASWVNKRTFHALNELGSNRPVGTIVMDFPGEGLIYRIIKTNFVYEKLVDLTVGIDCYHSVWEGGATGSRINVKLYNGGFLMGEVDKVPGCNGLGDSYFQIKKVMRAMPQDYTHFIVENLNPDEGDGFGVDEIYISQTRYGLNCYDGGVPDDLFETWGVDAGGVWCVGVDGDNEYGSNAASGACRKSWSFFSGGATHQGNSSAPATFTEELNYYTQGCFPLEEQVFTVKNQPSIRPFPVAYCGPNAPPVIFEKDTTLTASYTLSMGNRMIVNSGVVLTIPRGMVLTIESKSSLTNFGTIVNLGQILIRENATAENKPAGIINSPGLYINIGETLNEGAIYSPIGYYGRGKGGKQTLINPVETAFFLGTDIEGGQSICEDWLKTEGIYGGGVWSSATNTCTIDNFLIKEDRSLIVNEGVTLKINSTLFNNGRIDNRGTINNDNGTINQCGEYKGIDPSDPNSLPLVCLESEEQATCQQLGGQWNEVTQTCTLDGNPTILFGTTLTINPGVTYSIRGDGILTNEGSIVNYGNILNSNRIINTLDADIINYGEFIMQLDSDFGPVLVNEGNLRNNGIFRNVYDYNGGVEGLGYFVNQCGGVIENIIPFGVIYEAFPESIPPVAIANDFTILLDSTGNSEPISSLDIDNGSSDNCGIDSMSLSQTVFDCSNVGPNTVILSVTDNSGNLATDSFVVFVEDYFSPVIISKSEFLTLRLDNTGHASISTEDIDNGSSDNCGIKSMSLSQSDFDCSNIGANTVIFTVTDNSGNTSSLAIAVIVEDITHPLTVIQPGCDNEAGSIEIGVINENETYSFDNGATFQAGNSMSGLIAGDYNIVIKSPEGCTANITVILDESSTPAQPVISSEGSDPDLQILTADSAFAYGYQWYKDGEPITGATFKSLEVSELGSYTVVALSEYGCVSEASIAYIVSSLGTTVDFNSLDFRLYPNPVSDAFTVSFGNNPGNKIVTIYGLTGVQLDRQEVSGNYAKFTVKEYSSGIYFVKIVSGVSVRTTRFIKQ</sequence>
<accession>A0ABW7MW10</accession>
<protein>
    <submittedName>
        <fullName evidence="3">T9SS type A sorting domain-containing protein</fullName>
    </submittedName>
</protein>
<evidence type="ECO:0000256" key="1">
    <source>
        <dbReference type="ARBA" id="ARBA00022729"/>
    </source>
</evidence>
<dbReference type="PROSITE" id="PS50007">
    <property type="entry name" value="PIPLC_X_DOMAIN"/>
    <property type="match status" value="1"/>
</dbReference>